<sequence>MRGLTSSQFRNLFRAKDVYVYIHILLCVYIHTCMYVCSLSGYI</sequence>
<protein>
    <submittedName>
        <fullName evidence="2">Macaca fascicularis brain cDNA clone: QflA-18058, similar to human ring finger protein 138 (RNF138), transcript variant 2, mRNA, RefSeq: NM_198128.1</fullName>
    </submittedName>
</protein>
<reference evidence="2" key="1">
    <citation type="journal article" date="2007" name="PLoS Biol.">
        <title>Rate of evolution in brain-expressed genes in humans and other primates.</title>
        <authorList>
            <person name="Wang H.-Y."/>
            <person name="Chien H.-C."/>
            <person name="Osada N."/>
            <person name="Hashimoto K."/>
            <person name="Sugano S."/>
            <person name="Gojobori T."/>
            <person name="Chou C.-K."/>
            <person name="Tsai S.-F."/>
            <person name="Wu C.-I."/>
            <person name="Shen C.-K.J."/>
        </authorList>
    </citation>
    <scope>NUCLEOTIDE SEQUENCE</scope>
</reference>
<keyword evidence="1" id="KW-0812">Transmembrane</keyword>
<organism evidence="2">
    <name type="scientific">Macaca fascicularis</name>
    <name type="common">Crab-eating macaque</name>
    <name type="synonym">Cynomolgus monkey</name>
    <dbReference type="NCBI Taxonomy" id="9541"/>
    <lineage>
        <taxon>Eukaryota</taxon>
        <taxon>Metazoa</taxon>
        <taxon>Chordata</taxon>
        <taxon>Craniata</taxon>
        <taxon>Vertebrata</taxon>
        <taxon>Euteleostomi</taxon>
        <taxon>Mammalia</taxon>
        <taxon>Eutheria</taxon>
        <taxon>Euarchontoglires</taxon>
        <taxon>Primates</taxon>
        <taxon>Haplorrhini</taxon>
        <taxon>Catarrhini</taxon>
        <taxon>Cercopithecidae</taxon>
        <taxon>Cercopithecinae</taxon>
        <taxon>Macaca</taxon>
    </lineage>
</organism>
<accession>I7GI91</accession>
<evidence type="ECO:0000313" key="2">
    <source>
        <dbReference type="EMBL" id="BAE89488.1"/>
    </source>
</evidence>
<evidence type="ECO:0000256" key="1">
    <source>
        <dbReference type="SAM" id="Phobius"/>
    </source>
</evidence>
<dbReference type="EMBL" id="AB172426">
    <property type="protein sequence ID" value="BAE89488.1"/>
    <property type="molecule type" value="mRNA"/>
</dbReference>
<keyword evidence="1" id="KW-0472">Membrane</keyword>
<dbReference type="AlphaFoldDB" id="I7GI91"/>
<feature type="transmembrane region" description="Helical" evidence="1">
    <location>
        <begin position="20"/>
        <end position="42"/>
    </location>
</feature>
<proteinExistence type="evidence at transcript level"/>
<keyword evidence="1" id="KW-1133">Transmembrane helix</keyword>
<name>I7GI91_MACFA</name>